<reference evidence="4" key="1">
    <citation type="submission" date="2014-04" db="EMBL/GenBank/DDBJ databases">
        <title>Evolutionary Origins and Diversification of the Mycorrhizal Mutualists.</title>
        <authorList>
            <consortium name="DOE Joint Genome Institute"/>
            <consortium name="Mycorrhizal Genomics Consortium"/>
            <person name="Kohler A."/>
            <person name="Kuo A."/>
            <person name="Nagy L.G."/>
            <person name="Floudas D."/>
            <person name="Copeland A."/>
            <person name="Barry K.W."/>
            <person name="Cichocki N."/>
            <person name="Veneault-Fourrey C."/>
            <person name="LaButti K."/>
            <person name="Lindquist E.A."/>
            <person name="Lipzen A."/>
            <person name="Lundell T."/>
            <person name="Morin E."/>
            <person name="Murat C."/>
            <person name="Riley R."/>
            <person name="Ohm R."/>
            <person name="Sun H."/>
            <person name="Tunlid A."/>
            <person name="Henrissat B."/>
            <person name="Grigoriev I.V."/>
            <person name="Hibbett D.S."/>
            <person name="Martin F."/>
        </authorList>
    </citation>
    <scope>NUCLEOTIDE SEQUENCE [LARGE SCALE GENOMIC DNA]</scope>
    <source>
        <strain evidence="4">FD-334 SS-4</strain>
    </source>
</reference>
<keyword evidence="4" id="KW-1185">Reference proteome</keyword>
<dbReference type="Pfam" id="PF12874">
    <property type="entry name" value="zf-met"/>
    <property type="match status" value="1"/>
</dbReference>
<feature type="region of interest" description="Disordered" evidence="1">
    <location>
        <begin position="84"/>
        <end position="179"/>
    </location>
</feature>
<accession>A0A0D2NP64</accession>
<evidence type="ECO:0000313" key="4">
    <source>
        <dbReference type="Proteomes" id="UP000054270"/>
    </source>
</evidence>
<dbReference type="OrthoDB" id="6365676at2759"/>
<feature type="compositionally biased region" description="Polar residues" evidence="1">
    <location>
        <begin position="123"/>
        <end position="133"/>
    </location>
</feature>
<dbReference type="PROSITE" id="PS00028">
    <property type="entry name" value="ZINC_FINGER_C2H2_1"/>
    <property type="match status" value="1"/>
</dbReference>
<sequence>MASHHYYEYERYAALGGQSPSQFGGESSNLLYKLCLNPGEAAQLKHSNSSHLEETPFPLDDTIAHSHLDISCGNEWRIAQSDPIAESTQREEAPQSVPPRSKTRTRTRAVRKHRSTQEPVAGPSTSYAASVTSRKGKKKETASKGSADKSDELPQKKTRLQNKQPKSKEPSAKGGHSGVVQKERYQCHLCPATLSSHGALTRHLLSRKHTQKPGYVCPLCEVATTRDDSIKRHWKEKHPGLPFPDSFVQAV</sequence>
<dbReference type="EMBL" id="KN817566">
    <property type="protein sequence ID" value="KJA20589.1"/>
    <property type="molecule type" value="Genomic_DNA"/>
</dbReference>
<gene>
    <name evidence="3" type="ORF">HYPSUDRAFT_216956</name>
</gene>
<proteinExistence type="predicted"/>
<dbReference type="Proteomes" id="UP000054270">
    <property type="component" value="Unassembled WGS sequence"/>
</dbReference>
<evidence type="ECO:0000256" key="1">
    <source>
        <dbReference type="SAM" id="MobiDB-lite"/>
    </source>
</evidence>
<dbReference type="AlphaFoldDB" id="A0A0D2NP64"/>
<feature type="compositionally biased region" description="Basic residues" evidence="1">
    <location>
        <begin position="101"/>
        <end position="114"/>
    </location>
</feature>
<dbReference type="Gene3D" id="3.30.160.60">
    <property type="entry name" value="Classic Zinc Finger"/>
    <property type="match status" value="1"/>
</dbReference>
<dbReference type="SUPFAM" id="SSF57667">
    <property type="entry name" value="beta-beta-alpha zinc fingers"/>
    <property type="match status" value="1"/>
</dbReference>
<evidence type="ECO:0000259" key="2">
    <source>
        <dbReference type="PROSITE" id="PS00028"/>
    </source>
</evidence>
<name>A0A0D2NP64_HYPSF</name>
<protein>
    <recommendedName>
        <fullName evidence="2">C2H2-type domain-containing protein</fullName>
    </recommendedName>
</protein>
<organism evidence="3 4">
    <name type="scientific">Hypholoma sublateritium (strain FD-334 SS-4)</name>
    <dbReference type="NCBI Taxonomy" id="945553"/>
    <lineage>
        <taxon>Eukaryota</taxon>
        <taxon>Fungi</taxon>
        <taxon>Dikarya</taxon>
        <taxon>Basidiomycota</taxon>
        <taxon>Agaricomycotina</taxon>
        <taxon>Agaricomycetes</taxon>
        <taxon>Agaricomycetidae</taxon>
        <taxon>Agaricales</taxon>
        <taxon>Agaricineae</taxon>
        <taxon>Strophariaceae</taxon>
        <taxon>Hypholoma</taxon>
    </lineage>
</organism>
<feature type="domain" description="C2H2-type" evidence="2">
    <location>
        <begin position="187"/>
        <end position="209"/>
    </location>
</feature>
<dbReference type="SMART" id="SM00355">
    <property type="entry name" value="ZnF_C2H2"/>
    <property type="match status" value="2"/>
</dbReference>
<dbReference type="InterPro" id="IPR036236">
    <property type="entry name" value="Znf_C2H2_sf"/>
</dbReference>
<feature type="compositionally biased region" description="Basic and acidic residues" evidence="1">
    <location>
        <begin position="139"/>
        <end position="155"/>
    </location>
</feature>
<evidence type="ECO:0000313" key="3">
    <source>
        <dbReference type="EMBL" id="KJA20589.1"/>
    </source>
</evidence>
<dbReference type="InterPro" id="IPR013087">
    <property type="entry name" value="Znf_C2H2_type"/>
</dbReference>